<sequence>MTKIQASVFLVTLNEGKHIAEVLDALQNFAEIVLVDSGSTDDTVAIAQAKGAKVIHQDWLGFAQQKNFAMAQCSYDWLLNVDGDEVLSAAVVQHIRATVAANQNQALKLYFEDLFWGAPMSAHSGKRSIVRLFRRGQAEYPLNRKVHENLVLTADVQVLKSVGLVKHYGYGTTELLMQKKNKYSTLKALEKFEKGKKPSLLKLVLIFPLTFIKSYFFQRMCLSGKRGLVHAHIEAMYAFLKEAKLFEYVSQKDRQ</sequence>
<dbReference type="InterPro" id="IPR029044">
    <property type="entry name" value="Nucleotide-diphossugar_trans"/>
</dbReference>
<accession>A0ABV9JHI3</accession>
<evidence type="ECO:0000256" key="1">
    <source>
        <dbReference type="ARBA" id="ARBA00038494"/>
    </source>
</evidence>
<evidence type="ECO:0000259" key="2">
    <source>
        <dbReference type="Pfam" id="PF00535"/>
    </source>
</evidence>
<evidence type="ECO:0000313" key="3">
    <source>
        <dbReference type="EMBL" id="MFC4654180.1"/>
    </source>
</evidence>
<dbReference type="PANTHER" id="PTHR43630">
    <property type="entry name" value="POLY-BETA-1,6-N-ACETYL-D-GLUCOSAMINE SYNTHASE"/>
    <property type="match status" value="1"/>
</dbReference>
<proteinExistence type="inferred from homology"/>
<name>A0ABV9JHI3_9GAMM</name>
<organism evidence="3 4">
    <name type="scientific">Rheinheimera marina</name>
    <dbReference type="NCBI Taxonomy" id="1774958"/>
    <lineage>
        <taxon>Bacteria</taxon>
        <taxon>Pseudomonadati</taxon>
        <taxon>Pseudomonadota</taxon>
        <taxon>Gammaproteobacteria</taxon>
        <taxon>Chromatiales</taxon>
        <taxon>Chromatiaceae</taxon>
        <taxon>Rheinheimera</taxon>
    </lineage>
</organism>
<dbReference type="SUPFAM" id="SSF53448">
    <property type="entry name" value="Nucleotide-diphospho-sugar transferases"/>
    <property type="match status" value="1"/>
</dbReference>
<dbReference type="EC" id="2.4.-.-" evidence="3"/>
<keyword evidence="3" id="KW-0328">Glycosyltransferase</keyword>
<comment type="caution">
    <text evidence="3">The sequence shown here is derived from an EMBL/GenBank/DDBJ whole genome shotgun (WGS) entry which is preliminary data.</text>
</comment>
<dbReference type="GO" id="GO:0016757">
    <property type="term" value="F:glycosyltransferase activity"/>
    <property type="evidence" value="ECO:0007669"/>
    <property type="project" value="UniProtKB-KW"/>
</dbReference>
<reference evidence="4" key="1">
    <citation type="journal article" date="2019" name="Int. J. Syst. Evol. Microbiol.">
        <title>The Global Catalogue of Microorganisms (GCM) 10K type strain sequencing project: providing services to taxonomists for standard genome sequencing and annotation.</title>
        <authorList>
            <consortium name="The Broad Institute Genomics Platform"/>
            <consortium name="The Broad Institute Genome Sequencing Center for Infectious Disease"/>
            <person name="Wu L."/>
            <person name="Ma J."/>
        </authorList>
    </citation>
    <scope>NUCLEOTIDE SEQUENCE [LARGE SCALE GENOMIC DNA]</scope>
    <source>
        <strain evidence="4">DT28</strain>
    </source>
</reference>
<dbReference type="Pfam" id="PF00535">
    <property type="entry name" value="Glycos_transf_2"/>
    <property type="match status" value="1"/>
</dbReference>
<dbReference type="Gene3D" id="3.90.550.10">
    <property type="entry name" value="Spore Coat Polysaccharide Biosynthesis Protein SpsA, Chain A"/>
    <property type="match status" value="1"/>
</dbReference>
<dbReference type="PANTHER" id="PTHR43630:SF2">
    <property type="entry name" value="GLYCOSYLTRANSFERASE"/>
    <property type="match status" value="1"/>
</dbReference>
<dbReference type="Proteomes" id="UP001595962">
    <property type="component" value="Unassembled WGS sequence"/>
</dbReference>
<comment type="similarity">
    <text evidence="1">Belongs to the glycosyltransferase 2 family. WaaE/KdtX subfamily.</text>
</comment>
<feature type="domain" description="Glycosyltransferase 2-like" evidence="2">
    <location>
        <begin position="7"/>
        <end position="101"/>
    </location>
</feature>
<protein>
    <submittedName>
        <fullName evidence="3">Glycosyltransferase family 2 protein</fullName>
        <ecNumber evidence="3">2.4.-.-</ecNumber>
    </submittedName>
</protein>
<keyword evidence="3" id="KW-0808">Transferase</keyword>
<gene>
    <name evidence="3" type="ORF">ACFO3I_03975</name>
</gene>
<dbReference type="InterPro" id="IPR001173">
    <property type="entry name" value="Glyco_trans_2-like"/>
</dbReference>
<dbReference type="EMBL" id="JBHSGB010000004">
    <property type="protein sequence ID" value="MFC4654180.1"/>
    <property type="molecule type" value="Genomic_DNA"/>
</dbReference>
<keyword evidence="4" id="KW-1185">Reference proteome</keyword>
<evidence type="ECO:0000313" key="4">
    <source>
        <dbReference type="Proteomes" id="UP001595962"/>
    </source>
</evidence>
<dbReference type="CDD" id="cd02511">
    <property type="entry name" value="Beta4Glucosyltransferase"/>
    <property type="match status" value="1"/>
</dbReference>
<dbReference type="RefSeq" id="WP_377331945.1">
    <property type="nucleotide sequence ID" value="NZ_JBHSGB010000004.1"/>
</dbReference>